<dbReference type="Proteomes" id="UP000273786">
    <property type="component" value="Unassembled WGS sequence"/>
</dbReference>
<dbReference type="OrthoDB" id="5485153at2"/>
<dbReference type="EMBL" id="RQXT01000025">
    <property type="protein sequence ID" value="RRH98097.1"/>
    <property type="molecule type" value="Genomic_DNA"/>
</dbReference>
<dbReference type="RefSeq" id="WP_125001780.1">
    <property type="nucleotide sequence ID" value="NZ_RQXT01000025.1"/>
</dbReference>
<proteinExistence type="predicted"/>
<comment type="caution">
    <text evidence="1">The sequence shown here is derived from an EMBL/GenBank/DDBJ whole genome shotgun (WGS) entry which is preliminary data.</text>
</comment>
<reference evidence="1 2" key="1">
    <citation type="submission" date="2018-11" db="EMBL/GenBank/DDBJ databases">
        <title>the genome of Mesorhizobium tamadayense DSM 28320.</title>
        <authorList>
            <person name="Gao J."/>
        </authorList>
    </citation>
    <scope>NUCLEOTIDE SEQUENCE [LARGE SCALE GENOMIC DNA]</scope>
    <source>
        <strain evidence="1 2">DSM 28320</strain>
    </source>
</reference>
<dbReference type="SUPFAM" id="SSF49899">
    <property type="entry name" value="Concanavalin A-like lectins/glucanases"/>
    <property type="match status" value="1"/>
</dbReference>
<accession>A0A3P3FIH3</accession>
<evidence type="ECO:0008006" key="3">
    <source>
        <dbReference type="Google" id="ProtNLM"/>
    </source>
</evidence>
<evidence type="ECO:0000313" key="2">
    <source>
        <dbReference type="Proteomes" id="UP000273786"/>
    </source>
</evidence>
<dbReference type="Pfam" id="PF13385">
    <property type="entry name" value="Laminin_G_3"/>
    <property type="match status" value="1"/>
</dbReference>
<keyword evidence="2" id="KW-1185">Reference proteome</keyword>
<name>A0A3P3FIH3_9HYPH</name>
<sequence>MAHSGASSHWLRSTNTVSVGSNVNPFLNAYSIHCWVRSSVAPNQGSVRAAMNIMGDGFTGPNNQNPETTLYWDHTGAGFPKSAVQRRADQSYDKAALTSSPSIDTWYAFGQSFDGSNLKVWFGGTNETTAASAASQNKSVWMAALAESLSDGTIQSQFSNGQIAEVAFWTAALNADEFNALAKGFRPTRIRPASLFAYLPLVRATIDLRGTPWNEMNSPTVTDHPRVLG</sequence>
<organism evidence="1 2">
    <name type="scientific">Mesorhizobium tamadayense</name>
    <dbReference type="NCBI Taxonomy" id="425306"/>
    <lineage>
        <taxon>Bacteria</taxon>
        <taxon>Pseudomonadati</taxon>
        <taxon>Pseudomonadota</taxon>
        <taxon>Alphaproteobacteria</taxon>
        <taxon>Hyphomicrobiales</taxon>
        <taxon>Phyllobacteriaceae</taxon>
        <taxon>Mesorhizobium</taxon>
    </lineage>
</organism>
<dbReference type="InterPro" id="IPR013320">
    <property type="entry name" value="ConA-like_dom_sf"/>
</dbReference>
<evidence type="ECO:0000313" key="1">
    <source>
        <dbReference type="EMBL" id="RRH98097.1"/>
    </source>
</evidence>
<dbReference type="Gene3D" id="2.60.120.200">
    <property type="match status" value="1"/>
</dbReference>
<gene>
    <name evidence="1" type="ORF">EH240_20085</name>
</gene>
<dbReference type="AlphaFoldDB" id="A0A3P3FIH3"/>
<protein>
    <recommendedName>
        <fullName evidence="3">LamG domain-containing protein</fullName>
    </recommendedName>
</protein>